<name>A0A382QV97_9ZZZZ</name>
<feature type="transmembrane region" description="Helical" evidence="1">
    <location>
        <begin position="79"/>
        <end position="98"/>
    </location>
</feature>
<accession>A0A382QV97</accession>
<protein>
    <submittedName>
        <fullName evidence="2">Uncharacterized protein</fullName>
    </submittedName>
</protein>
<dbReference type="EMBL" id="UINC01117164">
    <property type="protein sequence ID" value="SVC89403.1"/>
    <property type="molecule type" value="Genomic_DNA"/>
</dbReference>
<evidence type="ECO:0000313" key="2">
    <source>
        <dbReference type="EMBL" id="SVC89403.1"/>
    </source>
</evidence>
<keyword evidence="1" id="KW-0812">Transmembrane</keyword>
<keyword evidence="1" id="KW-1133">Transmembrane helix</keyword>
<proteinExistence type="predicted"/>
<feature type="transmembrane region" description="Helical" evidence="1">
    <location>
        <begin position="53"/>
        <end position="73"/>
    </location>
</feature>
<keyword evidence="1" id="KW-0472">Membrane</keyword>
<organism evidence="2">
    <name type="scientific">marine metagenome</name>
    <dbReference type="NCBI Taxonomy" id="408172"/>
    <lineage>
        <taxon>unclassified sequences</taxon>
        <taxon>metagenomes</taxon>
        <taxon>ecological metagenomes</taxon>
    </lineage>
</organism>
<sequence>MKVASPSRIDIHEQLLEIKEDAGDGLISGRRYNPELAAFISLLIPGLSHLLQLRAYAIGCIFLLLSAVIAFYSNSIVDYLVSNFVIGAVSAVHAYIVATRLNKEIPLI</sequence>
<reference evidence="2" key="1">
    <citation type="submission" date="2018-05" db="EMBL/GenBank/DDBJ databases">
        <authorList>
            <person name="Lanie J.A."/>
            <person name="Ng W.-L."/>
            <person name="Kazmierczak K.M."/>
            <person name="Andrzejewski T.M."/>
            <person name="Davidsen T.M."/>
            <person name="Wayne K.J."/>
            <person name="Tettelin H."/>
            <person name="Glass J.I."/>
            <person name="Rusch D."/>
            <person name="Podicherti R."/>
            <person name="Tsui H.-C.T."/>
            <person name="Winkler M.E."/>
        </authorList>
    </citation>
    <scope>NUCLEOTIDE SEQUENCE</scope>
</reference>
<gene>
    <name evidence="2" type="ORF">METZ01_LOCUS342257</name>
</gene>
<evidence type="ECO:0000256" key="1">
    <source>
        <dbReference type="SAM" id="Phobius"/>
    </source>
</evidence>
<dbReference type="AlphaFoldDB" id="A0A382QV97"/>